<dbReference type="RefSeq" id="XP_047767456.1">
    <property type="nucleotide sequence ID" value="XM_047911046.1"/>
</dbReference>
<keyword evidence="3" id="KW-1185">Reference proteome</keyword>
<protein>
    <submittedName>
        <fullName evidence="2">Uncharacterized protein</fullName>
    </submittedName>
</protein>
<organism evidence="2 3">
    <name type="scientific">Passalora fulva</name>
    <name type="common">Tomato leaf mold</name>
    <name type="synonym">Cladosporium fulvum</name>
    <dbReference type="NCBI Taxonomy" id="5499"/>
    <lineage>
        <taxon>Eukaryota</taxon>
        <taxon>Fungi</taxon>
        <taxon>Dikarya</taxon>
        <taxon>Ascomycota</taxon>
        <taxon>Pezizomycotina</taxon>
        <taxon>Dothideomycetes</taxon>
        <taxon>Dothideomycetidae</taxon>
        <taxon>Mycosphaerellales</taxon>
        <taxon>Mycosphaerellaceae</taxon>
        <taxon>Fulvia</taxon>
    </lineage>
</organism>
<evidence type="ECO:0000313" key="2">
    <source>
        <dbReference type="EMBL" id="UJO23090.1"/>
    </source>
</evidence>
<dbReference type="GeneID" id="71991776"/>
<gene>
    <name evidence="2" type="ORF">CLAFUR5_11898</name>
</gene>
<dbReference type="Proteomes" id="UP000756132">
    <property type="component" value="Chromosome 10"/>
</dbReference>
<feature type="region of interest" description="Disordered" evidence="1">
    <location>
        <begin position="1"/>
        <end position="31"/>
    </location>
</feature>
<dbReference type="AlphaFoldDB" id="A0A9Q8PIN9"/>
<evidence type="ECO:0000256" key="1">
    <source>
        <dbReference type="SAM" id="MobiDB-lite"/>
    </source>
</evidence>
<dbReference type="EMBL" id="CP090172">
    <property type="protein sequence ID" value="UJO23090.1"/>
    <property type="molecule type" value="Genomic_DNA"/>
</dbReference>
<reference evidence="2" key="2">
    <citation type="journal article" date="2022" name="Microb. Genom.">
        <title>A chromosome-scale genome assembly of the tomato pathogen Cladosporium fulvum reveals a compartmentalized genome architecture and the presence of a dispensable chromosome.</title>
        <authorList>
            <person name="Zaccaron A.Z."/>
            <person name="Chen L.H."/>
            <person name="Samaras A."/>
            <person name="Stergiopoulos I."/>
        </authorList>
    </citation>
    <scope>NUCLEOTIDE SEQUENCE</scope>
    <source>
        <strain evidence="2">Race5_Kim</strain>
    </source>
</reference>
<accession>A0A9Q8PIN9</accession>
<name>A0A9Q8PIN9_PASFU</name>
<reference evidence="2" key="1">
    <citation type="submission" date="2021-12" db="EMBL/GenBank/DDBJ databases">
        <authorList>
            <person name="Zaccaron A."/>
            <person name="Stergiopoulos I."/>
        </authorList>
    </citation>
    <scope>NUCLEOTIDE SEQUENCE</scope>
    <source>
        <strain evidence="2">Race5_Kim</strain>
    </source>
</reference>
<sequence length="72" mass="7625">MVSGQDAAISGDNDATGLTNGTSEAGPEQSSKLVKKLYAIANERGGTSWVDECPDFLQSNKEYHEDGEAIGY</sequence>
<dbReference type="KEGG" id="ffu:CLAFUR5_11898"/>
<feature type="compositionally biased region" description="Polar residues" evidence="1">
    <location>
        <begin position="16"/>
        <end position="31"/>
    </location>
</feature>
<proteinExistence type="predicted"/>
<evidence type="ECO:0000313" key="3">
    <source>
        <dbReference type="Proteomes" id="UP000756132"/>
    </source>
</evidence>